<dbReference type="InterPro" id="IPR011032">
    <property type="entry name" value="GroES-like_sf"/>
</dbReference>
<evidence type="ECO:0000313" key="7">
    <source>
        <dbReference type="EMBL" id="TVY07995.1"/>
    </source>
</evidence>
<sequence length="328" mass="35814">MKSVAIMALEKGRVGYQEQEVSDPGAKEIQVRACASVISPGTERAFILNLENTDSHYPQHLGYSCAGVVEKVGAEVTDFAVGDRVACIMFHKSIANVNAVRAVHIPDGVSFEDAAFIRLGVIAMQAVRKANIELGETAMVLGLGLIGQIAMQLVRNSGAIQAFGVDRVESKLQMASRLNNEPVINSAEENWIEQLKEQTGGAGPHVVIESTGFPEPISLALQCVRRYGRVVLLGSTRGDSSINFYRDVHKKGVHIIGAHISTNPEFESHPGYWTFRDNGNCFLQLLKLGKVDMQSLVTNQVKWDQAVPAYDKVLSWDSGVLANLIIWE</sequence>
<dbReference type="PANTHER" id="PTHR43350:SF19">
    <property type="entry name" value="D-GULOSIDE 3-DEHYDROGENASE"/>
    <property type="match status" value="1"/>
</dbReference>
<comment type="similarity">
    <text evidence="2">Belongs to the zinc-containing alcohol dehydrogenase family.</text>
</comment>
<dbReference type="SUPFAM" id="SSF51735">
    <property type="entry name" value="NAD(P)-binding Rossmann-fold domains"/>
    <property type="match status" value="1"/>
</dbReference>
<keyword evidence="4" id="KW-0862">Zinc</keyword>
<dbReference type="Proteomes" id="UP000317036">
    <property type="component" value="Unassembled WGS sequence"/>
</dbReference>
<keyword evidence="5" id="KW-0560">Oxidoreductase</keyword>
<dbReference type="GO" id="GO:0016491">
    <property type="term" value="F:oxidoreductase activity"/>
    <property type="evidence" value="ECO:0007669"/>
    <property type="project" value="UniProtKB-KW"/>
</dbReference>
<dbReference type="OrthoDB" id="9781031at2"/>
<dbReference type="GO" id="GO:0046872">
    <property type="term" value="F:metal ion binding"/>
    <property type="evidence" value="ECO:0007669"/>
    <property type="project" value="UniProtKB-KW"/>
</dbReference>
<comment type="cofactor">
    <cofactor evidence="1">
        <name>Zn(2+)</name>
        <dbReference type="ChEBI" id="CHEBI:29105"/>
    </cofactor>
</comment>
<dbReference type="PANTHER" id="PTHR43350">
    <property type="entry name" value="NAD-DEPENDENT ALCOHOL DEHYDROGENASE"/>
    <property type="match status" value="1"/>
</dbReference>
<dbReference type="Gene3D" id="3.90.180.10">
    <property type="entry name" value="Medium-chain alcohol dehydrogenases, catalytic domain"/>
    <property type="match status" value="2"/>
</dbReference>
<evidence type="ECO:0000256" key="4">
    <source>
        <dbReference type="ARBA" id="ARBA00022833"/>
    </source>
</evidence>
<dbReference type="SMART" id="SM00829">
    <property type="entry name" value="PKS_ER"/>
    <property type="match status" value="1"/>
</dbReference>
<evidence type="ECO:0000256" key="3">
    <source>
        <dbReference type="ARBA" id="ARBA00022723"/>
    </source>
</evidence>
<organism evidence="7 8">
    <name type="scientific">Paenibacillus cremeus</name>
    <dbReference type="NCBI Taxonomy" id="2163881"/>
    <lineage>
        <taxon>Bacteria</taxon>
        <taxon>Bacillati</taxon>
        <taxon>Bacillota</taxon>
        <taxon>Bacilli</taxon>
        <taxon>Bacillales</taxon>
        <taxon>Paenibacillaceae</taxon>
        <taxon>Paenibacillus</taxon>
    </lineage>
</organism>
<dbReference type="InterPro" id="IPR013154">
    <property type="entry name" value="ADH-like_N"/>
</dbReference>
<dbReference type="InterPro" id="IPR013149">
    <property type="entry name" value="ADH-like_C"/>
</dbReference>
<feature type="domain" description="Enoyl reductase (ER)" evidence="6">
    <location>
        <begin position="12"/>
        <end position="321"/>
    </location>
</feature>
<dbReference type="InterPro" id="IPR036291">
    <property type="entry name" value="NAD(P)-bd_dom_sf"/>
</dbReference>
<dbReference type="CDD" id="cd08255">
    <property type="entry name" value="2-desacetyl-2-hydroxyethyl_bacteriochlorophyllide_like"/>
    <property type="match status" value="1"/>
</dbReference>
<dbReference type="InterPro" id="IPR020843">
    <property type="entry name" value="ER"/>
</dbReference>
<evidence type="ECO:0000256" key="5">
    <source>
        <dbReference type="ARBA" id="ARBA00023002"/>
    </source>
</evidence>
<dbReference type="Pfam" id="PF08240">
    <property type="entry name" value="ADH_N"/>
    <property type="match status" value="1"/>
</dbReference>
<keyword evidence="3" id="KW-0479">Metal-binding</keyword>
<name>A0A559K778_9BACL</name>
<accession>A0A559K778</accession>
<gene>
    <name evidence="7" type="ORF">FPZ49_21340</name>
</gene>
<protein>
    <submittedName>
        <fullName evidence="7">Zinc-binding alcohol dehydrogenase</fullName>
    </submittedName>
</protein>
<evidence type="ECO:0000256" key="2">
    <source>
        <dbReference type="ARBA" id="ARBA00008072"/>
    </source>
</evidence>
<dbReference type="SUPFAM" id="SSF50129">
    <property type="entry name" value="GroES-like"/>
    <property type="match status" value="1"/>
</dbReference>
<evidence type="ECO:0000313" key="8">
    <source>
        <dbReference type="Proteomes" id="UP000317036"/>
    </source>
</evidence>
<dbReference type="RefSeq" id="WP_144850695.1">
    <property type="nucleotide sequence ID" value="NZ_VNJI01000029.1"/>
</dbReference>
<reference evidence="7 8" key="1">
    <citation type="submission" date="2019-07" db="EMBL/GenBank/DDBJ databases">
        <authorList>
            <person name="Kim J."/>
        </authorList>
    </citation>
    <scope>NUCLEOTIDE SEQUENCE [LARGE SCALE GENOMIC DNA]</scope>
    <source>
        <strain evidence="7 8">JC52</strain>
    </source>
</reference>
<keyword evidence="8" id="KW-1185">Reference proteome</keyword>
<dbReference type="Pfam" id="PF00107">
    <property type="entry name" value="ADH_zinc_N"/>
    <property type="match status" value="1"/>
</dbReference>
<comment type="caution">
    <text evidence="7">The sequence shown here is derived from an EMBL/GenBank/DDBJ whole genome shotgun (WGS) entry which is preliminary data.</text>
</comment>
<evidence type="ECO:0000259" key="6">
    <source>
        <dbReference type="SMART" id="SM00829"/>
    </source>
</evidence>
<proteinExistence type="inferred from homology"/>
<dbReference type="AlphaFoldDB" id="A0A559K778"/>
<dbReference type="Gene3D" id="3.40.50.720">
    <property type="entry name" value="NAD(P)-binding Rossmann-like Domain"/>
    <property type="match status" value="1"/>
</dbReference>
<dbReference type="EMBL" id="VNJI01000029">
    <property type="protein sequence ID" value="TVY07995.1"/>
    <property type="molecule type" value="Genomic_DNA"/>
</dbReference>
<evidence type="ECO:0000256" key="1">
    <source>
        <dbReference type="ARBA" id="ARBA00001947"/>
    </source>
</evidence>